<dbReference type="EMBL" id="JACEIK010009337">
    <property type="protein sequence ID" value="MCE3052236.1"/>
    <property type="molecule type" value="Genomic_DNA"/>
</dbReference>
<gene>
    <name evidence="2" type="ORF">HAX54_051946</name>
</gene>
<feature type="compositionally biased region" description="Polar residues" evidence="1">
    <location>
        <begin position="68"/>
        <end position="86"/>
    </location>
</feature>
<proteinExistence type="predicted"/>
<feature type="non-terminal residue" evidence="2">
    <location>
        <position position="1"/>
    </location>
</feature>
<organism evidence="2 3">
    <name type="scientific">Datura stramonium</name>
    <name type="common">Jimsonweed</name>
    <name type="synonym">Common thornapple</name>
    <dbReference type="NCBI Taxonomy" id="4076"/>
    <lineage>
        <taxon>Eukaryota</taxon>
        <taxon>Viridiplantae</taxon>
        <taxon>Streptophyta</taxon>
        <taxon>Embryophyta</taxon>
        <taxon>Tracheophyta</taxon>
        <taxon>Spermatophyta</taxon>
        <taxon>Magnoliopsida</taxon>
        <taxon>eudicotyledons</taxon>
        <taxon>Gunneridae</taxon>
        <taxon>Pentapetalae</taxon>
        <taxon>asterids</taxon>
        <taxon>lamiids</taxon>
        <taxon>Solanales</taxon>
        <taxon>Solanaceae</taxon>
        <taxon>Solanoideae</taxon>
        <taxon>Datureae</taxon>
        <taxon>Datura</taxon>
    </lineage>
</organism>
<sequence length="86" mass="9245">ENEAEHEIGLVHSSTEQVSTPALNEGTVLKTDSLNIPSKTENELKNSGGTIPETVVSSVERTEEKTSPNSVPEIQNGSSQELNLRT</sequence>
<accession>A0ABS8WN20</accession>
<protein>
    <submittedName>
        <fullName evidence="2">Uncharacterized protein</fullName>
    </submittedName>
</protein>
<evidence type="ECO:0000313" key="3">
    <source>
        <dbReference type="Proteomes" id="UP000823775"/>
    </source>
</evidence>
<reference evidence="2 3" key="1">
    <citation type="journal article" date="2021" name="BMC Genomics">
        <title>Datura genome reveals duplications of psychoactive alkaloid biosynthetic genes and high mutation rate following tissue culture.</title>
        <authorList>
            <person name="Rajewski A."/>
            <person name="Carter-House D."/>
            <person name="Stajich J."/>
            <person name="Litt A."/>
        </authorList>
    </citation>
    <scope>NUCLEOTIDE SEQUENCE [LARGE SCALE GENOMIC DNA]</scope>
    <source>
        <strain evidence="2">AR-01</strain>
    </source>
</reference>
<keyword evidence="3" id="KW-1185">Reference proteome</keyword>
<dbReference type="Proteomes" id="UP000823775">
    <property type="component" value="Unassembled WGS sequence"/>
</dbReference>
<feature type="region of interest" description="Disordered" evidence="1">
    <location>
        <begin position="23"/>
        <end position="86"/>
    </location>
</feature>
<feature type="compositionally biased region" description="Polar residues" evidence="1">
    <location>
        <begin position="30"/>
        <end position="49"/>
    </location>
</feature>
<comment type="caution">
    <text evidence="2">The sequence shown here is derived from an EMBL/GenBank/DDBJ whole genome shotgun (WGS) entry which is preliminary data.</text>
</comment>
<evidence type="ECO:0000256" key="1">
    <source>
        <dbReference type="SAM" id="MobiDB-lite"/>
    </source>
</evidence>
<evidence type="ECO:0000313" key="2">
    <source>
        <dbReference type="EMBL" id="MCE3052236.1"/>
    </source>
</evidence>
<name>A0ABS8WN20_DATST</name>